<reference evidence="2" key="1">
    <citation type="journal article" date="2020" name="Stud. Mycol.">
        <title>101 Dothideomycetes genomes: a test case for predicting lifestyles and emergence of pathogens.</title>
        <authorList>
            <person name="Haridas S."/>
            <person name="Albert R."/>
            <person name="Binder M."/>
            <person name="Bloem J."/>
            <person name="Labutti K."/>
            <person name="Salamov A."/>
            <person name="Andreopoulos B."/>
            <person name="Baker S."/>
            <person name="Barry K."/>
            <person name="Bills G."/>
            <person name="Bluhm B."/>
            <person name="Cannon C."/>
            <person name="Castanera R."/>
            <person name="Culley D."/>
            <person name="Daum C."/>
            <person name="Ezra D."/>
            <person name="Gonzalez J."/>
            <person name="Henrissat B."/>
            <person name="Kuo A."/>
            <person name="Liang C."/>
            <person name="Lipzen A."/>
            <person name="Lutzoni F."/>
            <person name="Magnuson J."/>
            <person name="Mondo S."/>
            <person name="Nolan M."/>
            <person name="Ohm R."/>
            <person name="Pangilinan J."/>
            <person name="Park H.-J."/>
            <person name="Ramirez L."/>
            <person name="Alfaro M."/>
            <person name="Sun H."/>
            <person name="Tritt A."/>
            <person name="Yoshinaga Y."/>
            <person name="Zwiers L.-H."/>
            <person name="Turgeon B."/>
            <person name="Goodwin S."/>
            <person name="Spatafora J."/>
            <person name="Crous P."/>
            <person name="Grigoriev I."/>
        </authorList>
    </citation>
    <scope>NUCLEOTIDE SEQUENCE</scope>
    <source>
        <strain evidence="2">CBS 175.79</strain>
    </source>
</reference>
<dbReference type="EMBL" id="ML978066">
    <property type="protein sequence ID" value="KAF2021776.1"/>
    <property type="molecule type" value="Genomic_DNA"/>
</dbReference>
<dbReference type="Proteomes" id="UP000799778">
    <property type="component" value="Unassembled WGS sequence"/>
</dbReference>
<gene>
    <name evidence="2" type="ORF">BU24DRAFT_362581</name>
</gene>
<dbReference type="AlphaFoldDB" id="A0A6A5Y949"/>
<keyword evidence="3" id="KW-1185">Reference proteome</keyword>
<dbReference type="Gene3D" id="3.40.50.1820">
    <property type="entry name" value="alpha/beta hydrolase"/>
    <property type="match status" value="1"/>
</dbReference>
<evidence type="ECO:0000313" key="3">
    <source>
        <dbReference type="Proteomes" id="UP000799778"/>
    </source>
</evidence>
<evidence type="ECO:0000256" key="1">
    <source>
        <dbReference type="SAM" id="Phobius"/>
    </source>
</evidence>
<proteinExistence type="predicted"/>
<keyword evidence="1" id="KW-0472">Membrane</keyword>
<sequence>MPQLKPILKQSYYVLAGVGAIWASFLIALINPTIQRHALYAHKLHTGFWNNVSNPEEFGFAKGQVAPFHLQTSDDETLHCWHVLPMDVYLENEAELVQETVTGLVVEDLTKTVGYKLFKRDSKSKVVVNFHGNAGHLAQGYRPATYRSISGISHTHLITCDYRGFGISTLNNAPHIPTETGLITDAISMINYVLHTLKHPADRTVLLGQSLGTAVTAASALYFTDPTSVYLPSTLATTISPPAPKEPISFAAIILVAPFSNLPELLKTYNMAGIFPVLKPLQPYPRIARFLESKILDHWPTQDRLRALISSTKTPASTHIRIIHARNDQDIGYQTSEKLFTSLEKSFLGEENVISDHERRSIHGGDRVKRGAFAYRRVEDADGKRTVELEVVRYGGHNQVVGFAQVGLAVRRAFNVKTFRPGLDVE</sequence>
<dbReference type="GO" id="GO:0016787">
    <property type="term" value="F:hydrolase activity"/>
    <property type="evidence" value="ECO:0007669"/>
    <property type="project" value="UniProtKB-KW"/>
</dbReference>
<feature type="transmembrane region" description="Helical" evidence="1">
    <location>
        <begin position="12"/>
        <end position="30"/>
    </location>
</feature>
<dbReference type="RefSeq" id="XP_033390115.1">
    <property type="nucleotide sequence ID" value="XM_033524184.1"/>
</dbReference>
<evidence type="ECO:0000313" key="2">
    <source>
        <dbReference type="EMBL" id="KAF2021776.1"/>
    </source>
</evidence>
<keyword evidence="2" id="KW-0378">Hydrolase</keyword>
<dbReference type="OrthoDB" id="446723at2759"/>
<name>A0A6A5Y949_9PLEO</name>
<dbReference type="GeneID" id="54281581"/>
<keyword evidence="1" id="KW-0812">Transmembrane</keyword>
<organism evidence="2 3">
    <name type="scientific">Aaosphaeria arxii CBS 175.79</name>
    <dbReference type="NCBI Taxonomy" id="1450172"/>
    <lineage>
        <taxon>Eukaryota</taxon>
        <taxon>Fungi</taxon>
        <taxon>Dikarya</taxon>
        <taxon>Ascomycota</taxon>
        <taxon>Pezizomycotina</taxon>
        <taxon>Dothideomycetes</taxon>
        <taxon>Pleosporomycetidae</taxon>
        <taxon>Pleosporales</taxon>
        <taxon>Pleosporales incertae sedis</taxon>
        <taxon>Aaosphaeria</taxon>
    </lineage>
</organism>
<protein>
    <submittedName>
        <fullName evidence="2">Alpha/beta-hydrolase</fullName>
    </submittedName>
</protein>
<accession>A0A6A5Y949</accession>
<dbReference type="InterPro" id="IPR029058">
    <property type="entry name" value="AB_hydrolase_fold"/>
</dbReference>
<dbReference type="SUPFAM" id="SSF53474">
    <property type="entry name" value="alpha/beta-Hydrolases"/>
    <property type="match status" value="1"/>
</dbReference>
<keyword evidence="1" id="KW-1133">Transmembrane helix</keyword>
<dbReference type="PANTHER" id="PTHR12277">
    <property type="entry name" value="ALPHA/BETA HYDROLASE DOMAIN-CONTAINING PROTEIN"/>
    <property type="match status" value="1"/>
</dbReference>
<dbReference type="PANTHER" id="PTHR12277:SF81">
    <property type="entry name" value="PROTEIN ABHD13"/>
    <property type="match status" value="1"/>
</dbReference>